<name>A0A5A7MFE5_COMTE</name>
<dbReference type="GO" id="GO:0003824">
    <property type="term" value="F:catalytic activity"/>
    <property type="evidence" value="ECO:0007669"/>
    <property type="project" value="InterPro"/>
</dbReference>
<reference evidence="1 2" key="1">
    <citation type="journal article" date="2019" name="Microbiol. Resour. Announc.">
        <title>Draft Genome Sequence of Comamonas testosteroni TA441, a Bacterium That Has a Cryptic Phenol Degradation Gene Cluster.</title>
        <authorList>
            <person name="Arai H."/>
            <person name="Ishii M."/>
        </authorList>
    </citation>
    <scope>NUCLEOTIDE SEQUENCE [LARGE SCALE GENOMIC DNA]</scope>
    <source>
        <strain evidence="1 2">TA441</strain>
    </source>
</reference>
<dbReference type="InterPro" id="IPR023606">
    <property type="entry name" value="CoA-Trfase_III_dom_1_sf"/>
</dbReference>
<dbReference type="EMBL" id="BKBW01000006">
    <property type="protein sequence ID" value="GEQ76412.1"/>
    <property type="molecule type" value="Genomic_DNA"/>
</dbReference>
<dbReference type="Proteomes" id="UP000323105">
    <property type="component" value="Unassembled WGS sequence"/>
</dbReference>
<evidence type="ECO:0000313" key="2">
    <source>
        <dbReference type="Proteomes" id="UP000323105"/>
    </source>
</evidence>
<dbReference type="InterPro" id="IPR003673">
    <property type="entry name" value="CoA-Trfase_fam_III"/>
</dbReference>
<dbReference type="AlphaFoldDB" id="A0A5A7MFE5"/>
<protein>
    <submittedName>
        <fullName evidence="1">Uncharacterized protein</fullName>
    </submittedName>
</protein>
<dbReference type="SUPFAM" id="SSF89796">
    <property type="entry name" value="CoA-transferase family III (CaiB/BaiF)"/>
    <property type="match status" value="1"/>
</dbReference>
<gene>
    <name evidence="1" type="ORF">CTTA_3417</name>
</gene>
<evidence type="ECO:0000313" key="1">
    <source>
        <dbReference type="EMBL" id="GEQ76412.1"/>
    </source>
</evidence>
<dbReference type="Pfam" id="PF02515">
    <property type="entry name" value="CoA_transf_3"/>
    <property type="match status" value="1"/>
</dbReference>
<proteinExistence type="predicted"/>
<dbReference type="Gene3D" id="3.40.50.10540">
    <property type="entry name" value="Crotonobetainyl-coa:carnitine coa-transferase, domain 1"/>
    <property type="match status" value="1"/>
</dbReference>
<sequence>MASYFAAANRNKRTVCVDVSEPEGRGVVMRMLQDANVLIENFKIGTLERGTGIPGAHLRGAHLRLPGHGAEGPTLEIFNFNVLEERPDVAVNRPGFGHIAFIVDDVAAARKTVLAAGDCLSEKSSRSPMRPEYGWRGSM</sequence>
<accession>A0A5A7MFE5</accession>
<dbReference type="RefSeq" id="WP_238707718.1">
    <property type="nucleotide sequence ID" value="NZ_BKBW01000006.1"/>
</dbReference>
<comment type="caution">
    <text evidence="1">The sequence shown here is derived from an EMBL/GenBank/DDBJ whole genome shotgun (WGS) entry which is preliminary data.</text>
</comment>
<dbReference type="SUPFAM" id="SSF54593">
    <property type="entry name" value="Glyoxalase/Bleomycin resistance protein/Dihydroxybiphenyl dioxygenase"/>
    <property type="match status" value="1"/>
</dbReference>
<dbReference type="InterPro" id="IPR029068">
    <property type="entry name" value="Glyas_Bleomycin-R_OHBP_Dase"/>
</dbReference>
<organism evidence="1 2">
    <name type="scientific">Comamonas testosteroni</name>
    <name type="common">Pseudomonas testosteroni</name>
    <dbReference type="NCBI Taxonomy" id="285"/>
    <lineage>
        <taxon>Bacteria</taxon>
        <taxon>Pseudomonadati</taxon>
        <taxon>Pseudomonadota</taxon>
        <taxon>Betaproteobacteria</taxon>
        <taxon>Burkholderiales</taxon>
        <taxon>Comamonadaceae</taxon>
        <taxon>Comamonas</taxon>
    </lineage>
</organism>